<reference evidence="5" key="1">
    <citation type="journal article" date="2019" name="Int. J. Syst. Evol. Microbiol.">
        <title>The Global Catalogue of Microorganisms (GCM) 10K type strain sequencing project: providing services to taxonomists for standard genome sequencing and annotation.</title>
        <authorList>
            <consortium name="The Broad Institute Genomics Platform"/>
            <consortium name="The Broad Institute Genome Sequencing Center for Infectious Disease"/>
            <person name="Wu L."/>
            <person name="Ma J."/>
        </authorList>
    </citation>
    <scope>NUCLEOTIDE SEQUENCE [LARGE SCALE GENOMIC DNA]</scope>
    <source>
        <strain evidence="5">JCM 4586</strain>
    </source>
</reference>
<feature type="transmembrane region" description="Helical" evidence="2">
    <location>
        <begin position="163"/>
        <end position="181"/>
    </location>
</feature>
<evidence type="ECO:0000259" key="3">
    <source>
        <dbReference type="Pfam" id="PF01757"/>
    </source>
</evidence>
<accession>A0ABQ2YTL1</accession>
<keyword evidence="4" id="KW-0808">Transferase</keyword>
<feature type="compositionally biased region" description="Low complexity" evidence="1">
    <location>
        <begin position="17"/>
        <end position="32"/>
    </location>
</feature>
<dbReference type="InterPro" id="IPR050879">
    <property type="entry name" value="Acyltransferase_3"/>
</dbReference>
<comment type="caution">
    <text evidence="4">The sequence shown here is derived from an EMBL/GenBank/DDBJ whole genome shotgun (WGS) entry which is preliminary data.</text>
</comment>
<gene>
    <name evidence="4" type="ORF">GCM10010324_43980</name>
</gene>
<dbReference type="Pfam" id="PF01757">
    <property type="entry name" value="Acyl_transf_3"/>
    <property type="match status" value="1"/>
</dbReference>
<feature type="domain" description="Acyltransferase 3" evidence="3">
    <location>
        <begin position="36"/>
        <end position="375"/>
    </location>
</feature>
<evidence type="ECO:0000313" key="5">
    <source>
        <dbReference type="Proteomes" id="UP000659223"/>
    </source>
</evidence>
<name>A0ABQ2YTL1_9ACTN</name>
<dbReference type="EMBL" id="BMUT01000009">
    <property type="protein sequence ID" value="GGX93257.1"/>
    <property type="molecule type" value="Genomic_DNA"/>
</dbReference>
<organism evidence="4 5">
    <name type="scientific">Streptomyces hiroshimensis</name>
    <dbReference type="NCBI Taxonomy" id="66424"/>
    <lineage>
        <taxon>Bacteria</taxon>
        <taxon>Bacillati</taxon>
        <taxon>Actinomycetota</taxon>
        <taxon>Actinomycetes</taxon>
        <taxon>Kitasatosporales</taxon>
        <taxon>Streptomycetaceae</taxon>
        <taxon>Streptomyces</taxon>
    </lineage>
</organism>
<feature type="transmembrane region" description="Helical" evidence="2">
    <location>
        <begin position="264"/>
        <end position="283"/>
    </location>
</feature>
<feature type="transmembrane region" description="Helical" evidence="2">
    <location>
        <begin position="234"/>
        <end position="257"/>
    </location>
</feature>
<feature type="region of interest" description="Disordered" evidence="1">
    <location>
        <begin position="1"/>
        <end position="32"/>
    </location>
</feature>
<evidence type="ECO:0000256" key="2">
    <source>
        <dbReference type="SAM" id="Phobius"/>
    </source>
</evidence>
<evidence type="ECO:0000256" key="1">
    <source>
        <dbReference type="SAM" id="MobiDB-lite"/>
    </source>
</evidence>
<keyword evidence="5" id="KW-1185">Reference proteome</keyword>
<feature type="transmembrane region" description="Helical" evidence="2">
    <location>
        <begin position="320"/>
        <end position="338"/>
    </location>
</feature>
<dbReference type="InterPro" id="IPR002656">
    <property type="entry name" value="Acyl_transf_3_dom"/>
</dbReference>
<dbReference type="Proteomes" id="UP000659223">
    <property type="component" value="Unassembled WGS sequence"/>
</dbReference>
<proteinExistence type="predicted"/>
<feature type="compositionally biased region" description="Basic and acidic residues" evidence="1">
    <location>
        <begin position="7"/>
        <end position="16"/>
    </location>
</feature>
<feature type="transmembrane region" description="Helical" evidence="2">
    <location>
        <begin position="193"/>
        <end position="214"/>
    </location>
</feature>
<feature type="transmembrane region" description="Helical" evidence="2">
    <location>
        <begin position="121"/>
        <end position="143"/>
    </location>
</feature>
<dbReference type="PANTHER" id="PTHR23028:SF131">
    <property type="entry name" value="BLR2367 PROTEIN"/>
    <property type="match status" value="1"/>
</dbReference>
<dbReference type="GO" id="GO:0016746">
    <property type="term" value="F:acyltransferase activity"/>
    <property type="evidence" value="ECO:0007669"/>
    <property type="project" value="UniProtKB-KW"/>
</dbReference>
<dbReference type="PANTHER" id="PTHR23028">
    <property type="entry name" value="ACETYLTRANSFERASE"/>
    <property type="match status" value="1"/>
</dbReference>
<evidence type="ECO:0000313" key="4">
    <source>
        <dbReference type="EMBL" id="GGX93257.1"/>
    </source>
</evidence>
<keyword evidence="4" id="KW-0012">Acyltransferase</keyword>
<feature type="transmembrane region" description="Helical" evidence="2">
    <location>
        <begin position="358"/>
        <end position="379"/>
    </location>
</feature>
<feature type="transmembrane region" description="Helical" evidence="2">
    <location>
        <begin position="40"/>
        <end position="59"/>
    </location>
</feature>
<keyword evidence="2" id="KW-1133">Transmembrane helix</keyword>
<dbReference type="RefSeq" id="WP_229899590.1">
    <property type="nucleotide sequence ID" value="NZ_BMUT01000009.1"/>
</dbReference>
<feature type="transmembrane region" description="Helical" evidence="2">
    <location>
        <begin position="79"/>
        <end position="100"/>
    </location>
</feature>
<feature type="transmembrane region" description="Helical" evidence="2">
    <location>
        <begin position="289"/>
        <end position="308"/>
    </location>
</feature>
<keyword evidence="2" id="KW-0472">Membrane</keyword>
<sequence>MTVQPDVRVEEREREAAAPAASPAPGSPASRSRLPSLTGMRFVAALLVFLYHASLPHVATDLFADGGAAETYRQVLSRAGWVGVSFFFVLSGFVMTWSARPGDRAVSFWRRRFFKVFPNHAVMWVLGLLLVAASTTGAAQAVPNLLLVQSWFHDIDVYFSVNPPSWSLSCELLFYLTFPFWARLVRRIREERLWWYAGGTVAAVAAVAVAAGLFVPGTPVIEVPYAVSEPQFWLVYILPATRLLDFVLGILMARIVLSGRWIRLGLLPAGLLTVAAYAVSLFVPPPYSINAVTIVPFALLISAAATADVRGTRSPFRGRVMLWLGEVSFAFYMVQQVLLEAVRGRLGATWPLPTPLALAVLALEAGAALLCAWLLYVAVERPAMRFARPRKRT</sequence>
<protein>
    <submittedName>
        <fullName evidence="4">Acyltransferase</fullName>
    </submittedName>
</protein>
<keyword evidence="2" id="KW-0812">Transmembrane</keyword>